<feature type="domain" description="Cell morphogenesis central region" evidence="4">
    <location>
        <begin position="1640"/>
        <end position="1695"/>
    </location>
</feature>
<evidence type="ECO:0000259" key="2">
    <source>
        <dbReference type="Pfam" id="PF14222"/>
    </source>
</evidence>
<feature type="domain" description="Cell morphogenesis protein N-terminal" evidence="2">
    <location>
        <begin position="150"/>
        <end position="681"/>
    </location>
</feature>
<feature type="compositionally biased region" description="Basic and acidic residues" evidence="1">
    <location>
        <begin position="1970"/>
        <end position="1986"/>
    </location>
</feature>
<feature type="domain" description="Protein furry C-terminal" evidence="5">
    <location>
        <begin position="2526"/>
        <end position="2921"/>
    </location>
</feature>
<dbReference type="GO" id="GO:0000902">
    <property type="term" value="P:cell morphogenesis"/>
    <property type="evidence" value="ECO:0007669"/>
    <property type="project" value="InterPro"/>
</dbReference>
<feature type="compositionally biased region" description="Polar residues" evidence="1">
    <location>
        <begin position="2565"/>
        <end position="2590"/>
    </location>
</feature>
<keyword evidence="7" id="KW-1185">Reference proteome</keyword>
<dbReference type="Pfam" id="PF14228">
    <property type="entry name" value="MOR2-PAG1_mid"/>
    <property type="match status" value="5"/>
</dbReference>
<proteinExistence type="predicted"/>
<dbReference type="InterPro" id="IPR029473">
    <property type="entry name" value="MOR2-PAG1_mid"/>
</dbReference>
<evidence type="ECO:0000259" key="3">
    <source>
        <dbReference type="Pfam" id="PF14225"/>
    </source>
</evidence>
<dbReference type="InterPro" id="IPR045842">
    <property type="entry name" value="Fry_C"/>
</dbReference>
<feature type="region of interest" description="Disordered" evidence="1">
    <location>
        <begin position="2408"/>
        <end position="2441"/>
    </location>
</feature>
<reference evidence="6 7" key="1">
    <citation type="submission" date="2024-02" db="EMBL/GenBank/DDBJ databases">
        <title>Chromosome-scale genome assembly of the rough periwinkle Littorina saxatilis.</title>
        <authorList>
            <person name="De Jode A."/>
            <person name="Faria R."/>
            <person name="Formenti G."/>
            <person name="Sims Y."/>
            <person name="Smith T.P."/>
            <person name="Tracey A."/>
            <person name="Wood J.M.D."/>
            <person name="Zagrodzka Z.B."/>
            <person name="Johannesson K."/>
            <person name="Butlin R.K."/>
            <person name="Leder E.H."/>
        </authorList>
    </citation>
    <scope>NUCLEOTIDE SEQUENCE [LARGE SCALE GENOMIC DNA]</scope>
    <source>
        <strain evidence="6">Snail1</strain>
        <tissue evidence="6">Muscle</tissue>
    </source>
</reference>
<feature type="compositionally biased region" description="Polar residues" evidence="1">
    <location>
        <begin position="2430"/>
        <end position="2441"/>
    </location>
</feature>
<feature type="domain" description="Cell morphogenesis central region" evidence="4">
    <location>
        <begin position="1193"/>
        <end position="1361"/>
    </location>
</feature>
<dbReference type="InterPro" id="IPR016024">
    <property type="entry name" value="ARM-type_fold"/>
</dbReference>
<feature type="domain" description="Cell morphogenesis protein C-terminal" evidence="3">
    <location>
        <begin position="2015"/>
        <end position="2268"/>
    </location>
</feature>
<feature type="compositionally biased region" description="Polar residues" evidence="1">
    <location>
        <begin position="1987"/>
        <end position="2001"/>
    </location>
</feature>
<dbReference type="InterPro" id="IPR025481">
    <property type="entry name" value="Cell_Morphogen_C"/>
</dbReference>
<feature type="compositionally biased region" description="Polar residues" evidence="1">
    <location>
        <begin position="2355"/>
        <end position="2367"/>
    </location>
</feature>
<sequence length="2983" mass="335087">MDRDSQTGRGASRRDDHQTMDVVVKFPWRKDQSHETAAAAAGLDAQGKPGEFIVQSLFLEYCRTCERKIEQVLAEPLERPLTKTLQRGEDAQFDQILNSLGCVAEHSLPSILRTLFTWHDRQTRYTPEDSPLLESRQRHRSRGSKDVLSERRDLAVEFVFCLVLVEVLTKLSYHPGHDDLVQYIIDQAFRHFKYRDGLQTNPNAANINVIADLYAEVIGVLAASRFSAVRKKFNGELRELKLRDQTPYTAQSIISLLIGLKFFRVKMHPIEEFEGCVHFLLELGHYFLEVKDRDIKHALAGLFVEILLPVAATVKNEVNIPVLKKLVEDLYPVTVDMTTKRKHTLHLFPLVTCLLCVSQKQFFLSNWPYFLTMCLSQLKNRDNKMSRVALESLYRLVWVYMVRIKCESNTATQSRLQSIVNSLFPKGSKMVTPKDTPLNIFVKIIQFIAKERLDFAMRDIIFDLLCVGRSSKLFLTPERMSIGLRAFLVIADSLEQKDGDPPMPQSNATLPSGSTVRHKRTFLNKMLSDATAKNIGLAQYYSHILKTFDSILRALDLQVGRPLLMTRSENANKEADELILGDRKPKIDLFRTCIAAIPRLKPDGMSNPELVELLTRLTVHVDEELKGLAFQALQNLMSESAAWKEHVIHGFVQFIQKDISDSRTQLLDQSLRLLMQLLVQWKSTITNATTTTTTAPLPREVARERGDHLFLGPSPEQIMNLDVLHEVEGLCLVMMCSCRVMTRKLAIHLLKEVRNIFASYSVTQGMAVCLLDVIDKACPHIVEKLLTHLPLQEKLVVLTQPNIDLVWVSDRAVTCWLPAGGGSMQDGNQINYSFHRVDMWIRFIAAVVSKDHALTLCPRAIAHAWPIVYTRLNALFPSIDPSTQMNENRASSILRSGSKKVTTEKDVHMQLWQNYIILACSIAQQSAVIPHRCSSPELGASPDNVQTDKSEARSSVTASNLFRLLVPQMKCENSDMRDTVVNGMGCCNPAVFKELAEELLPFLKEAIDRKQDNLRRRRKRDLLRVQLAHIFQLLAENKVFGQSEAGAIDLETGQLTSMFVDYIDGARQYLEGENDRDLPILQEIRLHFSCFLQHLINNTPMEYRKTLLSRELRYSLFHLFANWSGHFSLTFGTLDRRLSKEETWSEQELSAVRAMSAVLCCGPVFDMNGFNDDGYIYHWLDTLLSSSDEKIYQLAKETVYLLLDFNPDVQGLLDWVIDRCYTGHKEVADGCFNALAAVFRTKEYPCDHVAMLNLALLNVGSPRMSTHETALQLLHLLDERFLQEENVFDTPRPQPQPLNDVLLATSYFSSQMSLSEQLATLHPDLTMPMFSEITHRFQTACPSVRQVLLKYLLPWLHNMELIDPSLPATNPLTTFLTRLSDSQQPDAMQPPLKGEGWGSTQATEMVLNNLFYITVKFGDEHPAEIEDLWSALVRWWPANLKVVIRYLILLVNMAATDLLPYAKRVVTYLGRAKPEKLVDELMNELQTVETLNMNIERTQTPPFYRLMTLRKSPAANNTTDDEKLVGHETDVQLQKGVLHTKRHSANEDVQNETTSRTNSTASLKSITSTSTASTAEQIILDDEAITHVQLRNERPVTAPEMRRSESPAPYPLPMPAYGGYFAPLNNLLPEDLPTTQGFHRSNMAVMFLSDLVLDGLLIDWSPHLPLMLHIIFLGLDHSRALVYEHCKKLLQSILLLASYHDHPTAARLLLSHQSNTADTLKVISEDRDAPHTLECPPCDPHTAYIAKSTFSIDSSATITADTANELSDVDSFGSVEEVIKALLNFKDSRKGRPLWSSEDITPKVLMTQSSTLLQHFLKCVVRCFKELSPMALVEQRWSQVALQLALSCSSRHYAGRSFQILRALQVRPTTQMLSDILSRLVETVAEQGEDMQGYVTEIMLTLEAFVDNLDLEFRPIDFMRELFMSTPNLAKDQIELNRRSAIIAPKQQVSHHARSTSYSASVFMQRAHHISGDSRHRSSTDVESRRTNLGRSRSAQSLKNLDQSGTEDKLTLVTQIFWITVSMLESDYEYEFQLAVRLLNKILQHMQPERPDCREKLDKILQQIKWPNFPGVIVMLLKGCTSQFVAESTWGLLSKIILCVNSPVMDPSGAWGFPIVTTALLPYLVHNYENPCQMCRDAADNVAQMCSQQSEDLTNLATVMSLYSRGTFGKDSVQWTKCVIKYLLDVYACSALTLVSYMVEVLEKGPYLYQSDILQILYCIAHYVDINALPASSNRILNQELFHALNKHLQGQHWKEAQKIVKLAVMRSSTLAAPPPQSSTVSSAAELGAMFPHTSFAESDCIPRMHKELPGRTLDFALDLSKTPVVGLKFLKSESPRNSGLEEKPAATPATASSVSLSRKPSNNQDIDSLWRRPQASQARTRERLVNLLTCFGQRVGLPKSPSVIFSQSSDTLDHQQSVGSSGEEASLPDASSNDTLMNDSSGNELMVTFKGFDFLDNELNEESENEDFFSQLVDRRQSLNLEDSPPTSSRRRNFGSVPDLKLIGSPSLTEIPISPGDSPSNKEDSSDDESQSSVDDSQEVPHDGMAASSAIVVQNPTLERRRSSPLTASTHSLYSNPSEPDNSELNTSMTGTGLLGQSWALCLCLQGDEVEEVWKAHVAKVMAEASVQHAIRTCQVFPRLYREFRKRLTVMTKEAYYYLSKTESLKAIASQFLQVLDLIHKQMECPYIYLEPDILTGGKVLERHRFCVLEIQECVETYSMRKDQAEQSLESLKSTIKQQSLGDGGTITLLADDQKLDVCRRLYKLVFQLVLLFESYLKLLEVFFHSVTALPNVTDMSSQVTATRQELCQALTELESGQASPFNVDSSKAVTKEEAVASLTEYLHSHQQLKAIQILRSFRSMWQNDIFGMTAEDDVITLLNIYSCSLAEKKPGVFALTRVDVDLGHLYGKMMDISNQITHTDTTTASAAAASTTKDNGGNRDGGGADGGGGGGGAKGGGGAGGSPGPTRSGQLVIKTSDSSVL</sequence>
<dbReference type="Pfam" id="PF14225">
    <property type="entry name" value="MOR2-PAG1_C"/>
    <property type="match status" value="1"/>
</dbReference>
<evidence type="ECO:0000259" key="5">
    <source>
        <dbReference type="Pfam" id="PF19421"/>
    </source>
</evidence>
<feature type="region of interest" description="Disordered" evidence="1">
    <location>
        <begin position="1970"/>
        <end position="2001"/>
    </location>
</feature>
<dbReference type="InterPro" id="IPR025614">
    <property type="entry name" value="Cell_morpho_N"/>
</dbReference>
<dbReference type="GO" id="GO:0005938">
    <property type="term" value="C:cell cortex"/>
    <property type="evidence" value="ECO:0007669"/>
    <property type="project" value="TreeGrafter"/>
</dbReference>
<dbReference type="Proteomes" id="UP001374579">
    <property type="component" value="Unassembled WGS sequence"/>
</dbReference>
<gene>
    <name evidence="6" type="ORF">V1264_004208</name>
</gene>
<feature type="compositionally biased region" description="Polar residues" evidence="1">
    <location>
        <begin position="2408"/>
        <end position="2421"/>
    </location>
</feature>
<accession>A0AAN9B471</accession>
<protein>
    <recommendedName>
        <fullName evidence="8">Protein furry</fullName>
    </recommendedName>
</protein>
<feature type="region of interest" description="Disordered" evidence="1">
    <location>
        <begin position="2929"/>
        <end position="2983"/>
    </location>
</feature>
<feature type="compositionally biased region" description="Gly residues" evidence="1">
    <location>
        <begin position="2940"/>
        <end position="2965"/>
    </location>
</feature>
<dbReference type="InterPro" id="IPR039867">
    <property type="entry name" value="Furry/Tao3/Mor2"/>
</dbReference>
<feature type="compositionally biased region" description="Polar residues" evidence="1">
    <location>
        <begin position="2480"/>
        <end position="2489"/>
    </location>
</feature>
<feature type="region of interest" description="Disordered" evidence="1">
    <location>
        <begin position="1540"/>
        <end position="1568"/>
    </location>
</feature>
<dbReference type="GO" id="GO:0031175">
    <property type="term" value="P:neuron projection development"/>
    <property type="evidence" value="ECO:0007669"/>
    <property type="project" value="TreeGrafter"/>
</dbReference>
<feature type="compositionally biased region" description="Low complexity" evidence="1">
    <location>
        <begin position="1559"/>
        <end position="1568"/>
    </location>
</feature>
<organism evidence="6 7">
    <name type="scientific">Littorina saxatilis</name>
    <dbReference type="NCBI Taxonomy" id="31220"/>
    <lineage>
        <taxon>Eukaryota</taxon>
        <taxon>Metazoa</taxon>
        <taxon>Spiralia</taxon>
        <taxon>Lophotrochozoa</taxon>
        <taxon>Mollusca</taxon>
        <taxon>Gastropoda</taxon>
        <taxon>Caenogastropoda</taxon>
        <taxon>Littorinimorpha</taxon>
        <taxon>Littorinoidea</taxon>
        <taxon>Littorinidae</taxon>
        <taxon>Littorina</taxon>
    </lineage>
</organism>
<comment type="caution">
    <text evidence="6">The sequence shown here is derived from an EMBL/GenBank/DDBJ whole genome shotgun (WGS) entry which is preliminary data.</text>
</comment>
<dbReference type="EMBL" id="JBAMIC010000013">
    <property type="protein sequence ID" value="KAK7097195.1"/>
    <property type="molecule type" value="Genomic_DNA"/>
</dbReference>
<dbReference type="GO" id="GO:0030427">
    <property type="term" value="C:site of polarized growth"/>
    <property type="evidence" value="ECO:0007669"/>
    <property type="project" value="TreeGrafter"/>
</dbReference>
<feature type="domain" description="Cell morphogenesis central region" evidence="4">
    <location>
        <begin position="1403"/>
        <end position="1487"/>
    </location>
</feature>
<evidence type="ECO:0000256" key="1">
    <source>
        <dbReference type="SAM" id="MobiDB-lite"/>
    </source>
</evidence>
<name>A0AAN9B471_9CAEN</name>
<evidence type="ECO:0000313" key="6">
    <source>
        <dbReference type="EMBL" id="KAK7097195.1"/>
    </source>
</evidence>
<feature type="domain" description="Cell morphogenesis central region" evidence="4">
    <location>
        <begin position="947"/>
        <end position="1128"/>
    </location>
</feature>
<dbReference type="PANTHER" id="PTHR12295:SF30">
    <property type="entry name" value="PROTEIN FURRY"/>
    <property type="match status" value="1"/>
</dbReference>
<dbReference type="Pfam" id="PF14222">
    <property type="entry name" value="MOR2-PAG1_N"/>
    <property type="match status" value="1"/>
</dbReference>
<feature type="domain" description="Cell morphogenesis central region" evidence="4">
    <location>
        <begin position="1765"/>
        <end position="1871"/>
    </location>
</feature>
<feature type="compositionally biased region" description="Basic and acidic residues" evidence="1">
    <location>
        <begin position="2335"/>
        <end position="2345"/>
    </location>
</feature>
<evidence type="ECO:0008006" key="8">
    <source>
        <dbReference type="Google" id="ProtNLM"/>
    </source>
</evidence>
<evidence type="ECO:0000259" key="4">
    <source>
        <dbReference type="Pfam" id="PF14228"/>
    </source>
</evidence>
<dbReference type="PANTHER" id="PTHR12295">
    <property type="entry name" value="FURRY-RELATED"/>
    <property type="match status" value="1"/>
</dbReference>
<dbReference type="Pfam" id="PF19421">
    <property type="entry name" value="Fry_C"/>
    <property type="match status" value="1"/>
</dbReference>
<evidence type="ECO:0000313" key="7">
    <source>
        <dbReference type="Proteomes" id="UP001374579"/>
    </source>
</evidence>
<dbReference type="SUPFAM" id="SSF48371">
    <property type="entry name" value="ARM repeat"/>
    <property type="match status" value="1"/>
</dbReference>
<feature type="compositionally biased region" description="Polar residues" evidence="1">
    <location>
        <begin position="1547"/>
        <end position="1558"/>
    </location>
</feature>
<feature type="region of interest" description="Disordered" evidence="1">
    <location>
        <begin position="2335"/>
        <end position="2376"/>
    </location>
</feature>
<feature type="region of interest" description="Disordered" evidence="1">
    <location>
        <begin position="2480"/>
        <end position="2590"/>
    </location>
</feature>